<dbReference type="PANTHER" id="PTHR30146">
    <property type="entry name" value="LACI-RELATED TRANSCRIPTIONAL REPRESSOR"/>
    <property type="match status" value="1"/>
</dbReference>
<evidence type="ECO:0000256" key="1">
    <source>
        <dbReference type="ARBA" id="ARBA00023015"/>
    </source>
</evidence>
<dbReference type="GO" id="GO:0003700">
    <property type="term" value="F:DNA-binding transcription factor activity"/>
    <property type="evidence" value="ECO:0007669"/>
    <property type="project" value="TreeGrafter"/>
</dbReference>
<dbReference type="InterPro" id="IPR000843">
    <property type="entry name" value="HTH_LacI"/>
</dbReference>
<keyword evidence="2" id="KW-0238">DNA-binding</keyword>
<dbReference type="CDD" id="cd01392">
    <property type="entry name" value="HTH_LacI"/>
    <property type="match status" value="1"/>
</dbReference>
<dbReference type="CDD" id="cd06267">
    <property type="entry name" value="PBP1_LacI_sugar_binding-like"/>
    <property type="match status" value="1"/>
</dbReference>
<evidence type="ECO:0000256" key="2">
    <source>
        <dbReference type="ARBA" id="ARBA00023125"/>
    </source>
</evidence>
<dbReference type="InterPro" id="IPR001761">
    <property type="entry name" value="Peripla_BP/Lac1_sug-bd_dom"/>
</dbReference>
<sequence>MATLDEVARRAGVTAATVSNVLRDRGRVGDATRARVLDAVDALGYRPHLAARALAEGRAPTVALMVSSIANPFYPEFALAVERAVRRNGQFLIVCNTNEDPLQGRAYLDQIAGTISEGILVTNANLHLPDLLDVARRGVPVVLCLWERPEAPPDGLPCVAIDFREAGRIATRHLLELGHEKIGVIVGGAACGVQAARYDGFVDVMRDAGLDASIVAAERDSIEGGLRAAGRLLDAHPRLTALVATNDLPAIGAMHAAADRGRRVPDDLSIVGITDIHLARDTRPTLTTVAIPTAEAAGLAVELLNTLREAAGQGDDASRVRVASLPTLAVRGTTGPVHDRAPRRAGRARRT</sequence>
<feature type="domain" description="HTH lacI-type" evidence="5">
    <location>
        <begin position="2"/>
        <end position="56"/>
    </location>
</feature>
<evidence type="ECO:0000259" key="5">
    <source>
        <dbReference type="PROSITE" id="PS50932"/>
    </source>
</evidence>
<organism evidence="6">
    <name type="scientific">Burkholderia orbicola (strain AU 1054)</name>
    <dbReference type="NCBI Taxonomy" id="331271"/>
    <lineage>
        <taxon>Bacteria</taxon>
        <taxon>Pseudomonadati</taxon>
        <taxon>Pseudomonadota</taxon>
        <taxon>Betaproteobacteria</taxon>
        <taxon>Burkholderiales</taxon>
        <taxon>Burkholderiaceae</taxon>
        <taxon>Burkholderia</taxon>
        <taxon>Burkholderia cepacia complex</taxon>
        <taxon>Burkholderia orbicola</taxon>
    </lineage>
</organism>
<dbReference type="EMBL" id="CP000379">
    <property type="protein sequence ID" value="ABF80078.1"/>
    <property type="molecule type" value="Genomic_DNA"/>
</dbReference>
<dbReference type="AlphaFoldDB" id="A0A0H2XYG9"/>
<protein>
    <submittedName>
        <fullName evidence="6">Transcriptional regulator, LacI family</fullName>
    </submittedName>
</protein>
<dbReference type="PROSITE" id="PS50932">
    <property type="entry name" value="HTH_LACI_2"/>
    <property type="match status" value="1"/>
</dbReference>
<feature type="region of interest" description="Disordered" evidence="4">
    <location>
        <begin position="331"/>
        <end position="351"/>
    </location>
</feature>
<evidence type="ECO:0000256" key="4">
    <source>
        <dbReference type="SAM" id="MobiDB-lite"/>
    </source>
</evidence>
<dbReference type="Gene3D" id="3.40.50.2300">
    <property type="match status" value="2"/>
</dbReference>
<proteinExistence type="predicted"/>
<dbReference type="Gene3D" id="1.10.260.40">
    <property type="entry name" value="lambda repressor-like DNA-binding domains"/>
    <property type="match status" value="1"/>
</dbReference>
<dbReference type="InterPro" id="IPR028082">
    <property type="entry name" value="Peripla_BP_I"/>
</dbReference>
<dbReference type="GO" id="GO:0000976">
    <property type="term" value="F:transcription cis-regulatory region binding"/>
    <property type="evidence" value="ECO:0007669"/>
    <property type="project" value="TreeGrafter"/>
</dbReference>
<dbReference type="HOGENOM" id="CLU_037628_6_1_4"/>
<name>A0A0H2XYG9_BURO1</name>
<evidence type="ECO:0000256" key="3">
    <source>
        <dbReference type="ARBA" id="ARBA00023163"/>
    </source>
</evidence>
<dbReference type="SUPFAM" id="SSF47413">
    <property type="entry name" value="lambda repressor-like DNA-binding domains"/>
    <property type="match status" value="1"/>
</dbReference>
<evidence type="ECO:0000313" key="6">
    <source>
        <dbReference type="EMBL" id="ABF80078.1"/>
    </source>
</evidence>
<gene>
    <name evidence="6" type="ordered locus">Bcen_5204</name>
</gene>
<dbReference type="PROSITE" id="PS00356">
    <property type="entry name" value="HTH_LACI_1"/>
    <property type="match status" value="1"/>
</dbReference>
<accession>A0A0H2XYG9</accession>
<dbReference type="Pfam" id="PF00532">
    <property type="entry name" value="Peripla_BP_1"/>
    <property type="match status" value="1"/>
</dbReference>
<dbReference type="Pfam" id="PF00356">
    <property type="entry name" value="LacI"/>
    <property type="match status" value="1"/>
</dbReference>
<dbReference type="SUPFAM" id="SSF53822">
    <property type="entry name" value="Periplasmic binding protein-like I"/>
    <property type="match status" value="1"/>
</dbReference>
<dbReference type="SMART" id="SM00354">
    <property type="entry name" value="HTH_LACI"/>
    <property type="match status" value="1"/>
</dbReference>
<keyword evidence="3" id="KW-0804">Transcription</keyword>
<keyword evidence="1" id="KW-0805">Transcription regulation</keyword>
<reference evidence="6" key="1">
    <citation type="submission" date="2006-05" db="EMBL/GenBank/DDBJ databases">
        <title>Complete sequence of chromosome 2 of Burkholderia cenocepacia AU 1054.</title>
        <authorList>
            <consortium name="US DOE Joint Genome Institute"/>
            <person name="Copeland A."/>
            <person name="Lucas S."/>
            <person name="Lapidus A."/>
            <person name="Barry K."/>
            <person name="Detter J.C."/>
            <person name="Glavina del Rio T."/>
            <person name="Hammon N."/>
            <person name="Israni S."/>
            <person name="Dalin E."/>
            <person name="Tice H."/>
            <person name="Pitluck S."/>
            <person name="Chain P."/>
            <person name="Malfatti S."/>
            <person name="Shin M."/>
            <person name="Vergez L."/>
            <person name="Schmutz J."/>
            <person name="Larimer F."/>
            <person name="Land M."/>
            <person name="Hauser L."/>
            <person name="Kyrpides N."/>
            <person name="Lykidis A."/>
            <person name="LiPuma J.J."/>
            <person name="Konstantinidis K."/>
            <person name="Tiedje J.M."/>
            <person name="Richardson P."/>
        </authorList>
    </citation>
    <scope>NUCLEOTIDE SEQUENCE [LARGE SCALE GENOMIC DNA]</scope>
    <source>
        <strain evidence="6">AU 1054</strain>
    </source>
</reference>
<dbReference type="InterPro" id="IPR010982">
    <property type="entry name" value="Lambda_DNA-bd_dom_sf"/>
</dbReference>
<dbReference type="PANTHER" id="PTHR30146:SF109">
    <property type="entry name" value="HTH-TYPE TRANSCRIPTIONAL REGULATOR GALS"/>
    <property type="match status" value="1"/>
</dbReference>